<dbReference type="Proteomes" id="UP001595805">
    <property type="component" value="Unassembled WGS sequence"/>
</dbReference>
<dbReference type="SFLD" id="SFLDS00003">
    <property type="entry name" value="Haloacid_Dehalogenase"/>
    <property type="match status" value="1"/>
</dbReference>
<dbReference type="EMBL" id="JBHRZS010000007">
    <property type="protein sequence ID" value="MFC3880780.1"/>
    <property type="molecule type" value="Genomic_DNA"/>
</dbReference>
<dbReference type="PANTHER" id="PTHR43316:SF8">
    <property type="entry name" value="HAD FAMILY HYDROLASE"/>
    <property type="match status" value="1"/>
</dbReference>
<dbReference type="InterPro" id="IPR051540">
    <property type="entry name" value="S-2-haloacid_dehalogenase"/>
</dbReference>
<dbReference type="InterPro" id="IPR023198">
    <property type="entry name" value="PGP-like_dom2"/>
</dbReference>
<dbReference type="GO" id="GO:0016787">
    <property type="term" value="F:hydrolase activity"/>
    <property type="evidence" value="ECO:0007669"/>
    <property type="project" value="UniProtKB-KW"/>
</dbReference>
<protein>
    <submittedName>
        <fullName evidence="2">HAD family hydrolase</fullName>
    </submittedName>
</protein>
<dbReference type="PANTHER" id="PTHR43316">
    <property type="entry name" value="HYDROLASE, HALOACID DELAHOGENASE-RELATED"/>
    <property type="match status" value="1"/>
</dbReference>
<dbReference type="Pfam" id="PF00702">
    <property type="entry name" value="Hydrolase"/>
    <property type="match status" value="1"/>
</dbReference>
<dbReference type="SUPFAM" id="SSF56784">
    <property type="entry name" value="HAD-like"/>
    <property type="match status" value="1"/>
</dbReference>
<dbReference type="SFLD" id="SFLDG01129">
    <property type="entry name" value="C1.5:_HAD__Beta-PGM__Phosphata"/>
    <property type="match status" value="1"/>
</dbReference>
<accession>A0ABV8AT53</accession>
<gene>
    <name evidence="2" type="ORF">ACFOSV_11350</name>
</gene>
<comment type="caution">
    <text evidence="2">The sequence shown here is derived from an EMBL/GenBank/DDBJ whole genome shotgun (WGS) entry which is preliminary data.</text>
</comment>
<sequence>MIKTIAFDADDTLWVNEPFFREAEEKFAGLLEDYLPRHAAIKELYVKEIQNLSTYGYGIKGFMLSMIETALEVTNGKVPYGFTEKVIQIGRDMLEKPVELLPGVEKVLKELNGTYRLVLATKGDLLDQERKLKKSGLESHFHHIEIMSEKKAADFNKLIKHLDVKPEEFVMIGNSLKSDILPVLELGGFAIHIPYHITWGHEQIEHQINHPNFHQTETIAEVAKLIASWD</sequence>
<evidence type="ECO:0000313" key="2">
    <source>
        <dbReference type="EMBL" id="MFC3880780.1"/>
    </source>
</evidence>
<proteinExistence type="predicted"/>
<name>A0ABV8AT53_9BACT</name>
<dbReference type="InterPro" id="IPR023214">
    <property type="entry name" value="HAD_sf"/>
</dbReference>
<dbReference type="InterPro" id="IPR036412">
    <property type="entry name" value="HAD-like_sf"/>
</dbReference>
<evidence type="ECO:0000256" key="1">
    <source>
        <dbReference type="ARBA" id="ARBA00022801"/>
    </source>
</evidence>
<evidence type="ECO:0000313" key="3">
    <source>
        <dbReference type="Proteomes" id="UP001595805"/>
    </source>
</evidence>
<reference evidence="3" key="1">
    <citation type="journal article" date="2019" name="Int. J. Syst. Evol. Microbiol.">
        <title>The Global Catalogue of Microorganisms (GCM) 10K type strain sequencing project: providing services to taxonomists for standard genome sequencing and annotation.</title>
        <authorList>
            <consortium name="The Broad Institute Genomics Platform"/>
            <consortium name="The Broad Institute Genome Sequencing Center for Infectious Disease"/>
            <person name="Wu L."/>
            <person name="Ma J."/>
        </authorList>
    </citation>
    <scope>NUCLEOTIDE SEQUENCE [LARGE SCALE GENOMIC DNA]</scope>
    <source>
        <strain evidence="3">CCUG 60523</strain>
    </source>
</reference>
<dbReference type="Gene3D" id="3.40.50.1000">
    <property type="entry name" value="HAD superfamily/HAD-like"/>
    <property type="match status" value="1"/>
</dbReference>
<organism evidence="2 3">
    <name type="scientific">Algoriphagus namhaensis</name>
    <dbReference type="NCBI Taxonomy" id="915353"/>
    <lineage>
        <taxon>Bacteria</taxon>
        <taxon>Pseudomonadati</taxon>
        <taxon>Bacteroidota</taxon>
        <taxon>Cytophagia</taxon>
        <taxon>Cytophagales</taxon>
        <taxon>Cyclobacteriaceae</taxon>
        <taxon>Algoriphagus</taxon>
    </lineage>
</organism>
<dbReference type="RefSeq" id="WP_377906131.1">
    <property type="nucleotide sequence ID" value="NZ_JBHRZS010000007.1"/>
</dbReference>
<dbReference type="Gene3D" id="1.10.150.240">
    <property type="entry name" value="Putative phosphatase, domain 2"/>
    <property type="match status" value="1"/>
</dbReference>
<keyword evidence="3" id="KW-1185">Reference proteome</keyword>
<keyword evidence="1 2" id="KW-0378">Hydrolase</keyword>